<evidence type="ECO:0000256" key="5">
    <source>
        <dbReference type="ARBA" id="ARBA00023505"/>
    </source>
</evidence>
<dbReference type="GO" id="GO:0004563">
    <property type="term" value="F:beta-N-acetylhexosaminidase activity"/>
    <property type="evidence" value="ECO:0007669"/>
    <property type="project" value="UniProtKB-EC"/>
</dbReference>
<dbReference type="GO" id="GO:0006689">
    <property type="term" value="P:ganglioside catabolic process"/>
    <property type="evidence" value="ECO:0007669"/>
    <property type="project" value="TreeGrafter"/>
</dbReference>
<dbReference type="InterPro" id="IPR025705">
    <property type="entry name" value="Beta_hexosaminidase_sua/sub"/>
</dbReference>
<dbReference type="AlphaFoldDB" id="H2YUV9"/>
<dbReference type="InterPro" id="IPR015883">
    <property type="entry name" value="Glyco_hydro_20_cat"/>
</dbReference>
<dbReference type="Pfam" id="PF00728">
    <property type="entry name" value="Glyco_hydro_20"/>
    <property type="match status" value="1"/>
</dbReference>
<dbReference type="Gene3D" id="3.20.20.80">
    <property type="entry name" value="Glycosidases"/>
    <property type="match status" value="1"/>
</dbReference>
<keyword evidence="4" id="KW-0378">Hydrolase</keyword>
<reference evidence="11" key="2">
    <citation type="submission" date="2025-08" db="UniProtKB">
        <authorList>
            <consortium name="Ensembl"/>
        </authorList>
    </citation>
    <scope>IDENTIFICATION</scope>
</reference>
<evidence type="ECO:0000256" key="3">
    <source>
        <dbReference type="ARBA" id="ARBA00012663"/>
    </source>
</evidence>
<evidence type="ECO:0000256" key="6">
    <source>
        <dbReference type="ARBA" id="ARBA00043767"/>
    </source>
</evidence>
<dbReference type="GO" id="GO:0005764">
    <property type="term" value="C:lysosome"/>
    <property type="evidence" value="ECO:0007669"/>
    <property type="project" value="TreeGrafter"/>
</dbReference>
<evidence type="ECO:0000313" key="12">
    <source>
        <dbReference type="Proteomes" id="UP000007875"/>
    </source>
</evidence>
<dbReference type="PANTHER" id="PTHR22600:SF21">
    <property type="entry name" value="BETA-HEXOSAMINIDASE A"/>
    <property type="match status" value="1"/>
</dbReference>
<evidence type="ECO:0000313" key="11">
    <source>
        <dbReference type="Ensembl" id="ENSCSAVP00000009119.1"/>
    </source>
</evidence>
<evidence type="ECO:0000256" key="8">
    <source>
        <dbReference type="ARBA" id="ARBA00047301"/>
    </source>
</evidence>
<reference evidence="11" key="3">
    <citation type="submission" date="2025-09" db="UniProtKB">
        <authorList>
            <consortium name="Ensembl"/>
        </authorList>
    </citation>
    <scope>IDENTIFICATION</scope>
</reference>
<dbReference type="EC" id="3.2.1.52" evidence="3"/>
<comment type="catalytic activity">
    <reaction evidence="1">
        <text>Hydrolysis of terminal non-reducing N-acetyl-D-hexosamine residues in N-acetyl-beta-D-hexosaminides.</text>
        <dbReference type="EC" id="3.2.1.52"/>
    </reaction>
</comment>
<dbReference type="HOGENOM" id="CLU_1434024_0_0_1"/>
<comment type="catalytic activity">
    <reaction evidence="6">
        <text>a ganglioside GM2 (d18:1(4E)) + H2O = a ganglioside GM3 (d18:1(4E)) + N-acetyl-beta-D-galactosamine</text>
        <dbReference type="Rhea" id="RHEA:47940"/>
        <dbReference type="ChEBI" id="CHEBI:15377"/>
        <dbReference type="ChEBI" id="CHEBI:28497"/>
        <dbReference type="ChEBI" id="CHEBI:60065"/>
        <dbReference type="ChEBI" id="CHEBI:71502"/>
    </reaction>
    <physiologicalReaction direction="left-to-right" evidence="6">
        <dbReference type="Rhea" id="RHEA:47941"/>
    </physiologicalReaction>
</comment>
<dbReference type="InterPro" id="IPR017853">
    <property type="entry name" value="GH"/>
</dbReference>
<dbReference type="GO" id="GO:0030203">
    <property type="term" value="P:glycosaminoglycan metabolic process"/>
    <property type="evidence" value="ECO:0007669"/>
    <property type="project" value="TreeGrafter"/>
</dbReference>
<name>H2YUV9_CIOSA</name>
<comment type="catalytic activity">
    <reaction evidence="7">
        <text>a ganglioside GM2 + H2O = a ganglioside GM3 + N-acetyl-beta-D-galactosamine</text>
        <dbReference type="Rhea" id="RHEA:47968"/>
        <dbReference type="ChEBI" id="CHEBI:15377"/>
        <dbReference type="ChEBI" id="CHEBI:28497"/>
        <dbReference type="ChEBI" id="CHEBI:79210"/>
        <dbReference type="ChEBI" id="CHEBI:79218"/>
    </reaction>
    <physiologicalReaction direction="left-to-right" evidence="7">
        <dbReference type="Rhea" id="RHEA:47969"/>
    </physiologicalReaction>
</comment>
<keyword evidence="12" id="KW-1185">Reference proteome</keyword>
<protein>
    <recommendedName>
        <fullName evidence="3">beta-N-acetylhexosaminidase</fullName>
        <ecNumber evidence="3">3.2.1.52</ecNumber>
    </recommendedName>
</protein>
<reference evidence="12" key="1">
    <citation type="submission" date="2003-08" db="EMBL/GenBank/DDBJ databases">
        <authorList>
            <person name="Birren B."/>
            <person name="Nusbaum C."/>
            <person name="Abebe A."/>
            <person name="Abouelleil A."/>
            <person name="Adekoya E."/>
            <person name="Ait-zahra M."/>
            <person name="Allen N."/>
            <person name="Allen T."/>
            <person name="An P."/>
            <person name="Anderson M."/>
            <person name="Anderson S."/>
            <person name="Arachchi H."/>
            <person name="Armbruster J."/>
            <person name="Bachantsang P."/>
            <person name="Baldwin J."/>
            <person name="Barry A."/>
            <person name="Bayul T."/>
            <person name="Blitshsteyn B."/>
            <person name="Bloom T."/>
            <person name="Blye J."/>
            <person name="Boguslavskiy L."/>
            <person name="Borowsky M."/>
            <person name="Boukhgalter B."/>
            <person name="Brunache A."/>
            <person name="Butler J."/>
            <person name="Calixte N."/>
            <person name="Calvo S."/>
            <person name="Camarata J."/>
            <person name="Campo K."/>
            <person name="Chang J."/>
            <person name="Cheshatsang Y."/>
            <person name="Citroen M."/>
            <person name="Collymore A."/>
            <person name="Considine T."/>
            <person name="Cook A."/>
            <person name="Cooke P."/>
            <person name="Corum B."/>
            <person name="Cuomo C."/>
            <person name="David R."/>
            <person name="Dawoe T."/>
            <person name="Degray S."/>
            <person name="Dodge S."/>
            <person name="Dooley K."/>
            <person name="Dorje P."/>
            <person name="Dorjee K."/>
            <person name="Dorris L."/>
            <person name="Duffey N."/>
            <person name="Dupes A."/>
            <person name="Elkins T."/>
            <person name="Engels R."/>
            <person name="Erickson J."/>
            <person name="Farina A."/>
            <person name="Faro S."/>
            <person name="Ferreira P."/>
            <person name="Fischer H."/>
            <person name="Fitzgerald M."/>
            <person name="Foley K."/>
            <person name="Gage D."/>
            <person name="Galagan J."/>
            <person name="Gearin G."/>
            <person name="Gnerre S."/>
            <person name="Gnirke A."/>
            <person name="Goyette A."/>
            <person name="Graham J."/>
            <person name="Grandbois E."/>
            <person name="Gyaltsen K."/>
            <person name="Hafez N."/>
            <person name="Hagopian D."/>
            <person name="Hagos B."/>
            <person name="Hall J."/>
            <person name="Hatcher B."/>
            <person name="Heller A."/>
            <person name="Higgins H."/>
            <person name="Honan T."/>
            <person name="Horn A."/>
            <person name="Houde N."/>
            <person name="Hughes L."/>
            <person name="Hulme W."/>
            <person name="Husby E."/>
            <person name="Iliev I."/>
            <person name="Jaffe D."/>
            <person name="Jones C."/>
            <person name="Kamal M."/>
            <person name="Kamat A."/>
            <person name="Kamvysselis M."/>
            <person name="Karlsson E."/>
            <person name="Kells C."/>
            <person name="Kieu A."/>
            <person name="Kisner P."/>
            <person name="Kodira C."/>
            <person name="Kulbokas E."/>
            <person name="Labutti K."/>
            <person name="Lama D."/>
            <person name="Landers T."/>
            <person name="Leger J."/>
            <person name="Levine S."/>
            <person name="Lewis D."/>
            <person name="Lewis T."/>
            <person name="Lindblad-toh K."/>
            <person name="Liu X."/>
            <person name="Lokyitsang T."/>
            <person name="Lokyitsang Y."/>
            <person name="Lucien O."/>
            <person name="Lui A."/>
            <person name="Ma L.J."/>
            <person name="Mabbitt R."/>
            <person name="Macdonald J."/>
            <person name="Maclean C."/>
            <person name="Major J."/>
            <person name="Manning J."/>
            <person name="Marabella R."/>
            <person name="Maru K."/>
            <person name="Matthews C."/>
            <person name="Mauceli E."/>
            <person name="Mccarthy M."/>
            <person name="Mcdonough S."/>
            <person name="Mcghee T."/>
            <person name="Meldrim J."/>
            <person name="Meneus L."/>
            <person name="Mesirov J."/>
            <person name="Mihalev A."/>
            <person name="Mihova T."/>
            <person name="Mikkelsen T."/>
            <person name="Mlenga V."/>
            <person name="Moru K."/>
            <person name="Mozes J."/>
            <person name="Mulrain L."/>
            <person name="Munson G."/>
            <person name="Naylor J."/>
            <person name="Newes C."/>
            <person name="Nguyen C."/>
            <person name="Nguyen N."/>
            <person name="Nguyen T."/>
            <person name="Nicol R."/>
            <person name="Nielsen C."/>
            <person name="Nizzari M."/>
            <person name="Norbu C."/>
            <person name="Norbu N."/>
            <person name="O'donnell P."/>
            <person name="Okoawo O."/>
            <person name="O'leary S."/>
            <person name="Omotosho B."/>
            <person name="O'neill K."/>
            <person name="Osman S."/>
            <person name="Parker S."/>
            <person name="Perrin D."/>
            <person name="Phunkhang P."/>
            <person name="Piqani B."/>
            <person name="Purcell S."/>
            <person name="Rachupka T."/>
            <person name="Ramasamy U."/>
            <person name="Rameau R."/>
            <person name="Ray V."/>
            <person name="Raymond C."/>
            <person name="Retta R."/>
            <person name="Richardson S."/>
            <person name="Rise C."/>
            <person name="Rodriguez J."/>
            <person name="Rogers J."/>
            <person name="Rogov P."/>
            <person name="Rutman M."/>
            <person name="Schupbach R."/>
            <person name="Seaman C."/>
            <person name="Settipalli S."/>
            <person name="Sharpe T."/>
            <person name="Sheridan J."/>
            <person name="Sherpa N."/>
            <person name="Shi J."/>
            <person name="Smirnov S."/>
            <person name="Smith C."/>
            <person name="Sougnez C."/>
            <person name="Spencer B."/>
            <person name="Stalker J."/>
            <person name="Stange-thomann N."/>
            <person name="Stavropoulos S."/>
            <person name="Stetson K."/>
            <person name="Stone C."/>
            <person name="Stone S."/>
            <person name="Stubbs M."/>
            <person name="Talamas J."/>
            <person name="Tchuinga P."/>
            <person name="Tenzing P."/>
            <person name="Tesfaye S."/>
            <person name="Theodore J."/>
            <person name="Thoulutsang Y."/>
            <person name="Topham K."/>
            <person name="Towey S."/>
            <person name="Tsamla T."/>
            <person name="Tsomo N."/>
            <person name="Vallee D."/>
            <person name="Vassiliev H."/>
            <person name="Venkataraman V."/>
            <person name="Vinson J."/>
            <person name="Vo A."/>
            <person name="Wade C."/>
            <person name="Wang S."/>
            <person name="Wangchuk T."/>
            <person name="Wangdi T."/>
            <person name="Whittaker C."/>
            <person name="Wilkinson J."/>
            <person name="Wu Y."/>
            <person name="Wyman D."/>
            <person name="Yadav S."/>
            <person name="Yang S."/>
            <person name="Yang X."/>
            <person name="Yeager S."/>
            <person name="Yee E."/>
            <person name="Young G."/>
            <person name="Zainoun J."/>
            <person name="Zembeck L."/>
            <person name="Zimmer A."/>
            <person name="Zody M."/>
            <person name="Lander E."/>
        </authorList>
    </citation>
    <scope>NUCLEOTIDE SEQUENCE [LARGE SCALE GENOMIC DNA]</scope>
</reference>
<comment type="catalytic activity">
    <reaction evidence="9">
        <text>N-acetyl-beta-D-6-sulfogalactosaminyl-(1-&gt;4)-alpha-L-iduronyl-(1-&gt;3)-N-acetyl-D-6-sulfogalactosamine + H2O = alpha-L-iduronyl-(1-&gt;3)-N-acetyl-D-6-sulfogalactosamine + N-acetyl-D-6-sulfogalactosamine</text>
        <dbReference type="Rhea" id="RHEA:64384"/>
        <dbReference type="ChEBI" id="CHEBI:15377"/>
        <dbReference type="ChEBI" id="CHEBI:152567"/>
        <dbReference type="ChEBI" id="CHEBI:152568"/>
        <dbReference type="ChEBI" id="CHEBI:153064"/>
    </reaction>
    <physiologicalReaction direction="left-to-right" evidence="9">
        <dbReference type="Rhea" id="RHEA:64385"/>
    </physiologicalReaction>
</comment>
<comment type="similarity">
    <text evidence="2">Belongs to the glycosyl hydrolase 20 family.</text>
</comment>
<dbReference type="GeneTree" id="ENSGT00390000008107"/>
<comment type="catalytic activity">
    <reaction evidence="8">
        <text>N-acetyl-beta-D-galactosaminyl-(1-&gt;4)-beta-D-3-sulfogalactosyl-(1-&gt;4)-beta-D-glucosyl-(1&lt;-&gt;1')-ceramide + H2O = a beta-D-3-sulfogalactosyl-(1-&gt;4)-beta-D-glucosyl-(1&lt;-&gt;1')-ceramide + N-acetyl-beta-D-galactosamine</text>
        <dbReference type="Rhea" id="RHEA:48276"/>
        <dbReference type="ChEBI" id="CHEBI:15377"/>
        <dbReference type="ChEBI" id="CHEBI:28497"/>
        <dbReference type="ChEBI" id="CHEBI:90163"/>
        <dbReference type="ChEBI" id="CHEBI:90164"/>
    </reaction>
    <physiologicalReaction direction="left-to-right" evidence="8">
        <dbReference type="Rhea" id="RHEA:48277"/>
    </physiologicalReaction>
</comment>
<dbReference type="GO" id="GO:0016020">
    <property type="term" value="C:membrane"/>
    <property type="evidence" value="ECO:0007669"/>
    <property type="project" value="TreeGrafter"/>
</dbReference>
<evidence type="ECO:0000259" key="10">
    <source>
        <dbReference type="Pfam" id="PF00728"/>
    </source>
</evidence>
<dbReference type="PANTHER" id="PTHR22600">
    <property type="entry name" value="BETA-HEXOSAMINIDASE"/>
    <property type="match status" value="1"/>
</dbReference>
<dbReference type="Proteomes" id="UP000007875">
    <property type="component" value="Unassembled WGS sequence"/>
</dbReference>
<comment type="catalytic activity">
    <reaction evidence="5">
        <text>beta-D-GalNAc-(1-&gt;4)-alpha-L-IdoA-(1-&gt;3)-beta-D-GalNAc-4-sulfate-(1-&gt;4)-alpha-L-IdoA-(1-&gt;3)-D-GalNAc-4-sulfate + H2O = alpha-L-IdoA-(1-&gt;3)-beta-D-GalNAc-4-sulfate-(1-&gt;4)-alpha-L-IdoA-(1-&gt;3)-D-GalNAc-4-sulfate + N-acetyl-D-galactosamine</text>
        <dbReference type="Rhea" id="RHEA:64372"/>
        <dbReference type="ChEBI" id="CHEBI:15377"/>
        <dbReference type="ChEBI" id="CHEBI:28037"/>
        <dbReference type="ChEBI" id="CHEBI:152565"/>
        <dbReference type="ChEBI" id="CHEBI:152566"/>
    </reaction>
    <physiologicalReaction direction="left-to-right" evidence="5">
        <dbReference type="Rhea" id="RHEA:64373"/>
    </physiologicalReaction>
</comment>
<organism evidence="11 12">
    <name type="scientific">Ciona savignyi</name>
    <name type="common">Pacific transparent sea squirt</name>
    <dbReference type="NCBI Taxonomy" id="51511"/>
    <lineage>
        <taxon>Eukaryota</taxon>
        <taxon>Metazoa</taxon>
        <taxon>Chordata</taxon>
        <taxon>Tunicata</taxon>
        <taxon>Ascidiacea</taxon>
        <taxon>Phlebobranchia</taxon>
        <taxon>Cionidae</taxon>
        <taxon>Ciona</taxon>
    </lineage>
</organism>
<feature type="domain" description="Glycoside hydrolase family 20 catalytic" evidence="10">
    <location>
        <begin position="8"/>
        <end position="146"/>
    </location>
</feature>
<dbReference type="PRINTS" id="PR00738">
    <property type="entry name" value="GLHYDRLASE20"/>
</dbReference>
<evidence type="ECO:0000256" key="7">
    <source>
        <dbReference type="ARBA" id="ARBA00043827"/>
    </source>
</evidence>
<evidence type="ECO:0000256" key="4">
    <source>
        <dbReference type="ARBA" id="ARBA00022801"/>
    </source>
</evidence>
<accession>H2YUV9</accession>
<dbReference type="Ensembl" id="ENSCSAVT00000009233.1">
    <property type="protein sequence ID" value="ENSCSAVP00000009119.1"/>
    <property type="gene ID" value="ENSCSAVG00000005375.1"/>
</dbReference>
<dbReference type="SUPFAM" id="SSF51445">
    <property type="entry name" value="(Trans)glycosidases"/>
    <property type="match status" value="1"/>
</dbReference>
<evidence type="ECO:0000256" key="1">
    <source>
        <dbReference type="ARBA" id="ARBA00001231"/>
    </source>
</evidence>
<evidence type="ECO:0000256" key="2">
    <source>
        <dbReference type="ARBA" id="ARBA00006285"/>
    </source>
</evidence>
<evidence type="ECO:0000256" key="9">
    <source>
        <dbReference type="ARBA" id="ARBA00049464"/>
    </source>
</evidence>
<proteinExistence type="inferred from homology"/>
<sequence length="189" mass="21579">MAAHSMTGDYAKLEQVYIQQVIDISEAIGFSYIVWQEVIDNGVKAKDDTVVEVWINNHPEVEMAKVTALGYRTILAAPWYLEELTVGEDWKKYYMYEPSNFNGTATQKALLIGGEACLWGEYVDATNISPRLWPRASAVAERLWSQETVNDVDAATPRLHQHRCRMVQRGIPAEPLHPSYCAFDWRNKK</sequence>
<dbReference type="GO" id="GO:0005975">
    <property type="term" value="P:carbohydrate metabolic process"/>
    <property type="evidence" value="ECO:0007669"/>
    <property type="project" value="InterPro"/>
</dbReference>